<dbReference type="InterPro" id="IPR001173">
    <property type="entry name" value="Glyco_trans_2-like"/>
</dbReference>
<sequence>MKISIIIPAYNVADYITTCLDSIESQFYQEVEVIIVDDGSSDQTARVVKDYQQSHALKLILLRQANQGVQVARQKGLEVASGDYVLWMDSDDWLNPNSLQRLNEIACQSTADLICFDYQFVRSDGQIRPSSLHLEELNNESLISCLLNGALNGALWNKLIKREFLMENQIVLPKDLRYGEDLASLFLIALSNPTVSVIRDILYNYYLRPSSVSNTKGTSIYTVSKSLNYVRKLLNAQPEYKQELDLFLYLHLYYYRVVLECDAQVRSYFKDEWKKQNISMKKNPLFYRFIMKLSLKEKIKFFKYLLLIARK</sequence>
<dbReference type="Pfam" id="PF00535">
    <property type="entry name" value="Glycos_transf_2"/>
    <property type="match status" value="1"/>
</dbReference>
<evidence type="ECO:0000259" key="3">
    <source>
        <dbReference type="Pfam" id="PF00535"/>
    </source>
</evidence>
<dbReference type="EMBL" id="CP071249">
    <property type="protein sequence ID" value="UUF06864.1"/>
    <property type="molecule type" value="Genomic_DNA"/>
</dbReference>
<evidence type="ECO:0000313" key="4">
    <source>
        <dbReference type="EMBL" id="UUF06864.1"/>
    </source>
</evidence>
<evidence type="ECO:0000256" key="2">
    <source>
        <dbReference type="ARBA" id="ARBA00022679"/>
    </source>
</evidence>
<name>A0ABY5JKW0_9FIRM</name>
<organism evidence="4 5">
    <name type="scientific">Turicibacter bilis</name>
    <dbReference type="NCBI Taxonomy" id="2735723"/>
    <lineage>
        <taxon>Bacteria</taxon>
        <taxon>Bacillati</taxon>
        <taxon>Bacillota</taxon>
        <taxon>Erysipelotrichia</taxon>
        <taxon>Erysipelotrichales</taxon>
        <taxon>Turicibacteraceae</taxon>
        <taxon>Turicibacter</taxon>
    </lineage>
</organism>
<keyword evidence="2" id="KW-0808">Transferase</keyword>
<dbReference type="RefSeq" id="WP_212726077.1">
    <property type="nucleotide sequence ID" value="NZ_CP071249.1"/>
</dbReference>
<dbReference type="SUPFAM" id="SSF53448">
    <property type="entry name" value="Nucleotide-diphospho-sugar transferases"/>
    <property type="match status" value="1"/>
</dbReference>
<dbReference type="Proteomes" id="UP001058016">
    <property type="component" value="Chromosome"/>
</dbReference>
<keyword evidence="1" id="KW-0328">Glycosyltransferase</keyword>
<evidence type="ECO:0000256" key="1">
    <source>
        <dbReference type="ARBA" id="ARBA00022676"/>
    </source>
</evidence>
<dbReference type="PANTHER" id="PTHR22916">
    <property type="entry name" value="GLYCOSYLTRANSFERASE"/>
    <property type="match status" value="1"/>
</dbReference>
<proteinExistence type="predicted"/>
<keyword evidence="5" id="KW-1185">Reference proteome</keyword>
<dbReference type="CDD" id="cd00761">
    <property type="entry name" value="Glyco_tranf_GTA_type"/>
    <property type="match status" value="1"/>
</dbReference>
<reference evidence="4 5" key="1">
    <citation type="submission" date="2021-03" db="EMBL/GenBank/DDBJ databases">
        <title>Comparative Genomics and Metabolomics in the genus Turicibacter.</title>
        <authorList>
            <person name="Maki J."/>
            <person name="Looft T."/>
        </authorList>
    </citation>
    <scope>NUCLEOTIDE SEQUENCE [LARGE SCALE GENOMIC DNA]</scope>
    <source>
        <strain evidence="4 5">MMM721</strain>
    </source>
</reference>
<evidence type="ECO:0000313" key="5">
    <source>
        <dbReference type="Proteomes" id="UP001058016"/>
    </source>
</evidence>
<dbReference type="PANTHER" id="PTHR22916:SF51">
    <property type="entry name" value="GLYCOSYLTRANSFERASE EPSH-RELATED"/>
    <property type="match status" value="1"/>
</dbReference>
<feature type="domain" description="Glycosyltransferase 2-like" evidence="3">
    <location>
        <begin position="4"/>
        <end position="165"/>
    </location>
</feature>
<dbReference type="InterPro" id="IPR029044">
    <property type="entry name" value="Nucleotide-diphossugar_trans"/>
</dbReference>
<gene>
    <name evidence="4" type="ORF">J0J69_04605</name>
</gene>
<accession>A0ABY5JKW0</accession>
<protein>
    <submittedName>
        <fullName evidence="4">Glycosyltransferase family 2 protein</fullName>
    </submittedName>
</protein>
<dbReference type="Gene3D" id="3.90.550.10">
    <property type="entry name" value="Spore Coat Polysaccharide Biosynthesis Protein SpsA, Chain A"/>
    <property type="match status" value="1"/>
</dbReference>